<feature type="coiled-coil region" evidence="1">
    <location>
        <begin position="399"/>
        <end position="478"/>
    </location>
</feature>
<dbReference type="EMBL" id="WEGK01000005">
    <property type="protein sequence ID" value="MQY20007.1"/>
    <property type="molecule type" value="Genomic_DNA"/>
</dbReference>
<dbReference type="InterPro" id="IPR012171">
    <property type="entry name" value="Fatty_acid_desaturase"/>
</dbReference>
<dbReference type="Proteomes" id="UP000438448">
    <property type="component" value="Unassembled WGS sequence"/>
</dbReference>
<accession>A0A7K0D2W3</accession>
<dbReference type="AlphaFoldDB" id="A0A7K0D2W3"/>
<dbReference type="Pfam" id="PF00487">
    <property type="entry name" value="FA_desaturase"/>
    <property type="match status" value="1"/>
</dbReference>
<dbReference type="PANTHER" id="PTHR19353">
    <property type="entry name" value="FATTY ACID DESATURASE 2"/>
    <property type="match status" value="1"/>
</dbReference>
<comment type="caution">
    <text evidence="3">The sequence shown here is derived from an EMBL/GenBank/DDBJ whole genome shotgun (WGS) entry which is preliminary data.</text>
</comment>
<dbReference type="GO" id="GO:0008610">
    <property type="term" value="P:lipid biosynthetic process"/>
    <property type="evidence" value="ECO:0007669"/>
    <property type="project" value="UniProtKB-ARBA"/>
</dbReference>
<dbReference type="RefSeq" id="WP_319944943.1">
    <property type="nucleotide sequence ID" value="NZ_WEGK01000005.1"/>
</dbReference>
<keyword evidence="1" id="KW-0175">Coiled coil</keyword>
<name>A0A7K0D2W3_9NOCA</name>
<keyword evidence="3" id="KW-0560">Oxidoreductase</keyword>
<sequence length="498" mass="57373">MAITDIKAFAHLTETDIETLGQELDSIRRAVESSLGENDAKYIRRSIRAQRILETAGRVTLFAGKRRTAWLAGTALLTIAKIIENMELGHNISHGQWDWMNDPEVHSTTWEWDMTGTSGQWKRAHNYSHHTYTNVLGKDDDLGFGILRMTRDEQWRPIHLIQPLANLVLAATFEWGIALHDLKAEKEQLGVPPMQVLSEPNKAFARKAGRQVAKDFVFYPALSGPGWKRTMQANATANLLRNLWAYAVIFCGHFPDGAEKFTEEQFASETRGEWYLRQMLGSANFTAGPAMAFMSGNLCYQIEHHLFPDIPSSRYPEISVQVRELCDKYDLPYTTGSLGKQYLLAFRTIHKLALPDRYLRRTADDAPETSSERKFAALSRHWPSAETRIDPETGERRGLRSAMAEAKVALRERARQEKQALREAKLALQDKARQEQQALLEATQAWQDKARQEQQALREATQVLQDKAREERRQLRRRALRERALWRVRRRQRSRRDR</sequence>
<evidence type="ECO:0000313" key="3">
    <source>
        <dbReference type="EMBL" id="MQY20007.1"/>
    </source>
</evidence>
<evidence type="ECO:0000313" key="4">
    <source>
        <dbReference type="Proteomes" id="UP000438448"/>
    </source>
</evidence>
<dbReference type="GO" id="GO:0016717">
    <property type="term" value="F:oxidoreductase activity, acting on paired donors, with oxidation of a pair of donors resulting in the reduction of molecular oxygen to two molecules of water"/>
    <property type="evidence" value="ECO:0007669"/>
    <property type="project" value="TreeGrafter"/>
</dbReference>
<dbReference type="CDD" id="cd03506">
    <property type="entry name" value="Delta6-FADS-like"/>
    <property type="match status" value="1"/>
</dbReference>
<protein>
    <submittedName>
        <fullName evidence="3">NADPH-dependent stearoyl-CoA 9-desaturase</fullName>
        <ecNumber evidence="3">1.14.19.-</ecNumber>
    </submittedName>
</protein>
<dbReference type="InterPro" id="IPR005804">
    <property type="entry name" value="FA_desaturase_dom"/>
</dbReference>
<gene>
    <name evidence="3" type="primary">desA3_2</name>
    <name evidence="3" type="ORF">NRB20_31020</name>
</gene>
<organism evidence="3 4">
    <name type="scientific">Nocardia macrotermitis</name>
    <dbReference type="NCBI Taxonomy" id="2585198"/>
    <lineage>
        <taxon>Bacteria</taxon>
        <taxon>Bacillati</taxon>
        <taxon>Actinomycetota</taxon>
        <taxon>Actinomycetes</taxon>
        <taxon>Mycobacteriales</taxon>
        <taxon>Nocardiaceae</taxon>
        <taxon>Nocardia</taxon>
    </lineage>
</organism>
<dbReference type="GO" id="GO:0016020">
    <property type="term" value="C:membrane"/>
    <property type="evidence" value="ECO:0007669"/>
    <property type="project" value="TreeGrafter"/>
</dbReference>
<feature type="domain" description="Fatty acid desaturase" evidence="2">
    <location>
        <begin position="69"/>
        <end position="335"/>
    </location>
</feature>
<keyword evidence="4" id="KW-1185">Reference proteome</keyword>
<evidence type="ECO:0000256" key="1">
    <source>
        <dbReference type="SAM" id="Coils"/>
    </source>
</evidence>
<evidence type="ECO:0000259" key="2">
    <source>
        <dbReference type="Pfam" id="PF00487"/>
    </source>
</evidence>
<reference evidence="3 4" key="1">
    <citation type="submission" date="2019-10" db="EMBL/GenBank/DDBJ databases">
        <title>Nocardia macrotermitis sp. nov. and Nocardia aurantia sp. nov., isolated from the gut of fungus growing-termite Macrotermes natalensis.</title>
        <authorList>
            <person name="Benndorf R."/>
            <person name="Schwitalla J."/>
            <person name="Martin K."/>
            <person name="De Beer W."/>
            <person name="Kaster A.-K."/>
            <person name="Vollmers J."/>
            <person name="Poulsen M."/>
            <person name="Beemelmanns C."/>
        </authorList>
    </citation>
    <scope>NUCLEOTIDE SEQUENCE [LARGE SCALE GENOMIC DNA]</scope>
    <source>
        <strain evidence="3 4">RB20</strain>
    </source>
</reference>
<proteinExistence type="predicted"/>
<dbReference type="EC" id="1.14.19.-" evidence="3"/>
<dbReference type="PANTHER" id="PTHR19353:SF19">
    <property type="entry name" value="DELTA(5) FATTY ACID DESATURASE C-RELATED"/>
    <property type="match status" value="1"/>
</dbReference>